<proteinExistence type="predicted"/>
<feature type="compositionally biased region" description="Low complexity" evidence="1">
    <location>
        <begin position="17"/>
        <end position="29"/>
    </location>
</feature>
<dbReference type="InterPro" id="IPR000014">
    <property type="entry name" value="PAS"/>
</dbReference>
<dbReference type="Pfam" id="PF00989">
    <property type="entry name" value="PAS"/>
    <property type="match status" value="1"/>
</dbReference>
<dbReference type="InterPro" id="IPR035965">
    <property type="entry name" value="PAS-like_dom_sf"/>
</dbReference>
<dbReference type="PROSITE" id="PS50112">
    <property type="entry name" value="PAS"/>
    <property type="match status" value="1"/>
</dbReference>
<evidence type="ECO:0000313" key="4">
    <source>
        <dbReference type="EMBL" id="KAL0476378.1"/>
    </source>
</evidence>
<reference evidence="4 5" key="1">
    <citation type="submission" date="2024-03" db="EMBL/GenBank/DDBJ databases">
        <title>The Acrasis kona genome and developmental transcriptomes reveal deep origins of eukaryotic multicellular pathways.</title>
        <authorList>
            <person name="Sheikh S."/>
            <person name="Fu C.-J."/>
            <person name="Brown M.W."/>
            <person name="Baldauf S.L."/>
        </authorList>
    </citation>
    <scope>NUCLEOTIDE SEQUENCE [LARGE SCALE GENOMIC DNA]</scope>
    <source>
        <strain evidence="4 5">ATCC MYA-3509</strain>
    </source>
</reference>
<dbReference type="SUPFAM" id="SSF55785">
    <property type="entry name" value="PYP-like sensor domain (PAS domain)"/>
    <property type="match status" value="1"/>
</dbReference>
<feature type="transmembrane region" description="Helical" evidence="2">
    <location>
        <begin position="50"/>
        <end position="74"/>
    </location>
</feature>
<evidence type="ECO:0000259" key="3">
    <source>
        <dbReference type="PROSITE" id="PS50112"/>
    </source>
</evidence>
<feature type="domain" description="PAS" evidence="3">
    <location>
        <begin position="416"/>
        <end position="457"/>
    </location>
</feature>
<comment type="caution">
    <text evidence="4">The sequence shown here is derived from an EMBL/GenBank/DDBJ whole genome shotgun (WGS) entry which is preliminary data.</text>
</comment>
<dbReference type="Proteomes" id="UP001431209">
    <property type="component" value="Unassembled WGS sequence"/>
</dbReference>
<protein>
    <recommendedName>
        <fullName evidence="3">PAS domain-containing protein</fullName>
    </recommendedName>
</protein>
<dbReference type="EMBL" id="JAOPGA020000027">
    <property type="protein sequence ID" value="KAL0476378.1"/>
    <property type="molecule type" value="Genomic_DNA"/>
</dbReference>
<evidence type="ECO:0000256" key="1">
    <source>
        <dbReference type="SAM" id="MobiDB-lite"/>
    </source>
</evidence>
<gene>
    <name evidence="4" type="ORF">AKO1_006313</name>
</gene>
<name>A0AAW2YHA1_9EUKA</name>
<dbReference type="CDD" id="cd00130">
    <property type="entry name" value="PAS"/>
    <property type="match status" value="1"/>
</dbReference>
<dbReference type="GO" id="GO:0006355">
    <property type="term" value="P:regulation of DNA-templated transcription"/>
    <property type="evidence" value="ECO:0007669"/>
    <property type="project" value="InterPro"/>
</dbReference>
<keyword evidence="2" id="KW-0472">Membrane</keyword>
<dbReference type="AlphaFoldDB" id="A0AAW2YHA1"/>
<sequence>MKDRDTKLPTIRRSPKPESSSSYSSKDSQKISPRFRNINRQTFTCTPVDWILLLIGVTILLLSVVGAVTGYLVMEAQDKEHAAENFRLRAQTVASSIDSNMRTSISNFLTLHSMLSLFGSVSYYDKFLPFTTGLFADTNGVLPKFMIFLVNLDIVKDSELPAYKNKLQNWGGMYRNFNNVTRYDPEGKVVNDIVRDEYYLVSQVLPSGVPGSNFGSEKYLNETIQQAIRTNTDVVSSRLPLVAEGPIYFGVVLFKPVTFEGKVISVLTAGFDTLALIQASSPLLPNEGVAIYDGTGAYLGSVTNRYCGGSDFNEAQIENAIKDAKIVDYTHNVTLRNTSWKVVFFSCHLAQSDDKVIPLVACLLSGIFAQIVLVLIYGYRKIIIATRAQQLTRQRVEVLEVHRFKLASLLKKSVRSEEKSRGIINSIPDLVIVINDKGKMMQCNNSFDNYFAYTEKEWKEGIYIQSILVDLQSEFYSSMQPSVSINTNALLRDGQKMNVDVKVASMGDKTEEETGTPNSPAPSAKFILEEQQVEEEEAFVILMRTSESSHRQSATMPTIVSIQ</sequence>
<dbReference type="InterPro" id="IPR042240">
    <property type="entry name" value="CHASE_sf"/>
</dbReference>
<dbReference type="Gene3D" id="3.30.450.350">
    <property type="entry name" value="CHASE domain"/>
    <property type="match status" value="1"/>
</dbReference>
<keyword evidence="2" id="KW-1133">Transmembrane helix</keyword>
<keyword evidence="2" id="KW-0812">Transmembrane</keyword>
<dbReference type="SMART" id="SM00091">
    <property type="entry name" value="PAS"/>
    <property type="match status" value="1"/>
</dbReference>
<evidence type="ECO:0000313" key="5">
    <source>
        <dbReference type="Proteomes" id="UP001431209"/>
    </source>
</evidence>
<feature type="region of interest" description="Disordered" evidence="1">
    <location>
        <begin position="1"/>
        <end position="29"/>
    </location>
</feature>
<evidence type="ECO:0000256" key="2">
    <source>
        <dbReference type="SAM" id="Phobius"/>
    </source>
</evidence>
<feature type="transmembrane region" description="Helical" evidence="2">
    <location>
        <begin position="356"/>
        <end position="379"/>
    </location>
</feature>
<dbReference type="Gene3D" id="3.30.450.20">
    <property type="entry name" value="PAS domain"/>
    <property type="match status" value="1"/>
</dbReference>
<keyword evidence="5" id="KW-1185">Reference proteome</keyword>
<organism evidence="4 5">
    <name type="scientific">Acrasis kona</name>
    <dbReference type="NCBI Taxonomy" id="1008807"/>
    <lineage>
        <taxon>Eukaryota</taxon>
        <taxon>Discoba</taxon>
        <taxon>Heterolobosea</taxon>
        <taxon>Tetramitia</taxon>
        <taxon>Eutetramitia</taxon>
        <taxon>Acrasidae</taxon>
        <taxon>Acrasis</taxon>
    </lineage>
</organism>
<dbReference type="InterPro" id="IPR013767">
    <property type="entry name" value="PAS_fold"/>
</dbReference>
<accession>A0AAW2YHA1</accession>